<accession>A0A9P4JSL8</accession>
<evidence type="ECO:0000313" key="7">
    <source>
        <dbReference type="Proteomes" id="UP000799536"/>
    </source>
</evidence>
<sequence length="482" mass="54649">MVIKCVAVIGLGPAGAITVDAIAQEQAFDTIRVFERREAPGGCWIEDEGPHPNLDPAALAPLSSRNADKPVPTPSELPKKALKANQPRYAESSIYPYLETNVADLSMSFSQEPITGPRTTLSISKYGEDTPFVHHSIIRKYIESLVYRNDYERFVEYNTTVELVEKVGAEWRVVLRKEVKGQEDEWWEERFDAVIVANGHYHVPYIPRIEGLEEFERMRPGSVKHSKMFRGREQYKGKKVIVVGASVSAADIAVDLIGDASSPVCAVILGHKFNHNFGDIAFRHPGICPKPSISHISTDDNTRTVHFIDGTSVADVDEIIFGTGYTWSLPFLPSVEVKNNRVPGLYQHVIYQKDPTLLFVGAVAAGLTFKVFEWQAVLAARLLSGRATLPPISEMQKWEEERIKERGDGVWFTVLWPDFKGYFEGVRRLAGEPRQEDGKIVGRVLPKWDERWLEVFLEGHERRMRWWREQNERAMEKFEGGK</sequence>
<dbReference type="InterPro" id="IPR050346">
    <property type="entry name" value="FMO-like"/>
</dbReference>
<dbReference type="InterPro" id="IPR020946">
    <property type="entry name" value="Flavin_mOase-like"/>
</dbReference>
<dbReference type="InterPro" id="IPR036188">
    <property type="entry name" value="FAD/NAD-bd_sf"/>
</dbReference>
<feature type="region of interest" description="Disordered" evidence="5">
    <location>
        <begin position="62"/>
        <end position="84"/>
    </location>
</feature>
<keyword evidence="7" id="KW-1185">Reference proteome</keyword>
<dbReference type="Pfam" id="PF00743">
    <property type="entry name" value="FMO-like"/>
    <property type="match status" value="2"/>
</dbReference>
<keyword evidence="4" id="KW-0560">Oxidoreductase</keyword>
<dbReference type="Proteomes" id="UP000799536">
    <property type="component" value="Unassembled WGS sequence"/>
</dbReference>
<evidence type="ECO:0000256" key="4">
    <source>
        <dbReference type="ARBA" id="ARBA00023002"/>
    </source>
</evidence>
<evidence type="ECO:0000256" key="5">
    <source>
        <dbReference type="SAM" id="MobiDB-lite"/>
    </source>
</evidence>
<reference evidence="6" key="1">
    <citation type="journal article" date="2020" name="Stud. Mycol.">
        <title>101 Dothideomycetes genomes: a test case for predicting lifestyles and emergence of pathogens.</title>
        <authorList>
            <person name="Haridas S."/>
            <person name="Albert R."/>
            <person name="Binder M."/>
            <person name="Bloem J."/>
            <person name="Labutti K."/>
            <person name="Salamov A."/>
            <person name="Andreopoulos B."/>
            <person name="Baker S."/>
            <person name="Barry K."/>
            <person name="Bills G."/>
            <person name="Bluhm B."/>
            <person name="Cannon C."/>
            <person name="Castanera R."/>
            <person name="Culley D."/>
            <person name="Daum C."/>
            <person name="Ezra D."/>
            <person name="Gonzalez J."/>
            <person name="Henrissat B."/>
            <person name="Kuo A."/>
            <person name="Liang C."/>
            <person name="Lipzen A."/>
            <person name="Lutzoni F."/>
            <person name="Magnuson J."/>
            <person name="Mondo S."/>
            <person name="Nolan M."/>
            <person name="Ohm R."/>
            <person name="Pangilinan J."/>
            <person name="Park H.-J."/>
            <person name="Ramirez L."/>
            <person name="Alfaro M."/>
            <person name="Sun H."/>
            <person name="Tritt A."/>
            <person name="Yoshinaga Y."/>
            <person name="Zwiers L.-H."/>
            <person name="Turgeon B."/>
            <person name="Goodwin S."/>
            <person name="Spatafora J."/>
            <person name="Crous P."/>
            <person name="Grigoriev I."/>
        </authorList>
    </citation>
    <scope>NUCLEOTIDE SEQUENCE</scope>
    <source>
        <strain evidence="6">ATCC 74209</strain>
    </source>
</reference>
<name>A0A9P4JSL8_9PLEO</name>
<comment type="caution">
    <text evidence="6">The sequence shown here is derived from an EMBL/GenBank/DDBJ whole genome shotgun (WGS) entry which is preliminary data.</text>
</comment>
<evidence type="ECO:0000256" key="1">
    <source>
        <dbReference type="ARBA" id="ARBA00009183"/>
    </source>
</evidence>
<gene>
    <name evidence="6" type="ORF">GQ43DRAFT_173002</name>
</gene>
<dbReference type="AlphaFoldDB" id="A0A9P4JSL8"/>
<dbReference type="PRINTS" id="PR00419">
    <property type="entry name" value="ADXRDTASE"/>
</dbReference>
<dbReference type="GO" id="GO:0050660">
    <property type="term" value="F:flavin adenine dinucleotide binding"/>
    <property type="evidence" value="ECO:0007669"/>
    <property type="project" value="InterPro"/>
</dbReference>
<keyword evidence="2" id="KW-0285">Flavoprotein</keyword>
<dbReference type="PANTHER" id="PTHR23023">
    <property type="entry name" value="DIMETHYLANILINE MONOOXYGENASE"/>
    <property type="match status" value="1"/>
</dbReference>
<dbReference type="GO" id="GO:0004499">
    <property type="term" value="F:N,N-dimethylaniline monooxygenase activity"/>
    <property type="evidence" value="ECO:0007669"/>
    <property type="project" value="InterPro"/>
</dbReference>
<evidence type="ECO:0000256" key="3">
    <source>
        <dbReference type="ARBA" id="ARBA00022827"/>
    </source>
</evidence>
<organism evidence="6 7">
    <name type="scientific">Delitschia confertaspora ATCC 74209</name>
    <dbReference type="NCBI Taxonomy" id="1513339"/>
    <lineage>
        <taxon>Eukaryota</taxon>
        <taxon>Fungi</taxon>
        <taxon>Dikarya</taxon>
        <taxon>Ascomycota</taxon>
        <taxon>Pezizomycotina</taxon>
        <taxon>Dothideomycetes</taxon>
        <taxon>Pleosporomycetidae</taxon>
        <taxon>Pleosporales</taxon>
        <taxon>Delitschiaceae</taxon>
        <taxon>Delitschia</taxon>
    </lineage>
</organism>
<dbReference type="GO" id="GO:0050661">
    <property type="term" value="F:NADP binding"/>
    <property type="evidence" value="ECO:0007669"/>
    <property type="project" value="InterPro"/>
</dbReference>
<keyword evidence="3" id="KW-0274">FAD</keyword>
<keyword evidence="6" id="KW-0503">Monooxygenase</keyword>
<evidence type="ECO:0000256" key="2">
    <source>
        <dbReference type="ARBA" id="ARBA00022630"/>
    </source>
</evidence>
<dbReference type="OrthoDB" id="66881at2759"/>
<evidence type="ECO:0000313" key="6">
    <source>
        <dbReference type="EMBL" id="KAF2204405.1"/>
    </source>
</evidence>
<comment type="similarity">
    <text evidence="1">Belongs to the FMO family.</text>
</comment>
<dbReference type="Gene3D" id="3.50.50.60">
    <property type="entry name" value="FAD/NAD(P)-binding domain"/>
    <property type="match status" value="2"/>
</dbReference>
<dbReference type="SUPFAM" id="SSF51905">
    <property type="entry name" value="FAD/NAD(P)-binding domain"/>
    <property type="match status" value="2"/>
</dbReference>
<dbReference type="EMBL" id="ML993877">
    <property type="protein sequence ID" value="KAF2204405.1"/>
    <property type="molecule type" value="Genomic_DNA"/>
</dbReference>
<proteinExistence type="inferred from homology"/>
<protein>
    <submittedName>
        <fullName evidence="6">Flavin-containing monooxygenase FMO</fullName>
    </submittedName>
</protein>